<feature type="transmembrane region" description="Helical" evidence="1">
    <location>
        <begin position="20"/>
        <end position="45"/>
    </location>
</feature>
<sequence>MIERIKTVRNRNNQRMIKILRLMLLLMTTAGFLEVMTIVAAILLCPDTRPFPSSLISKRMASENQVIAFAARSFLSVAYAWNFVSFGLHGYLIINSVIICVGILYITVYELKRNTNNRFLHKNTQKYQMLQLVSGRLNGCFQNTVFFWFTVIIVMVGSSGMTGCIMFYGNLKTSSLIVLMMLASHAVTITVTAFKFPGLVNWMSKQILHGWEVNLPNGCGKWRRKYILSFREIRIHFGGVNFYEKNTCVNIFDFQIQITINLILLSYRG</sequence>
<evidence type="ECO:0000256" key="1">
    <source>
        <dbReference type="SAM" id="Phobius"/>
    </source>
</evidence>
<feature type="transmembrane region" description="Helical" evidence="1">
    <location>
        <begin position="175"/>
        <end position="196"/>
    </location>
</feature>
<dbReference type="Proteomes" id="UP001642540">
    <property type="component" value="Unassembled WGS sequence"/>
</dbReference>
<protein>
    <submittedName>
        <fullName evidence="2">Uncharacterized protein</fullName>
    </submittedName>
</protein>
<gene>
    <name evidence="2" type="ORF">ODALV1_LOCUS31039</name>
</gene>
<feature type="transmembrane region" description="Helical" evidence="1">
    <location>
        <begin position="90"/>
        <end position="109"/>
    </location>
</feature>
<evidence type="ECO:0000313" key="3">
    <source>
        <dbReference type="Proteomes" id="UP001642540"/>
    </source>
</evidence>
<feature type="transmembrane region" description="Helical" evidence="1">
    <location>
        <begin position="145"/>
        <end position="169"/>
    </location>
</feature>
<name>A0ABP1S8K8_9HEXA</name>
<evidence type="ECO:0000313" key="2">
    <source>
        <dbReference type="EMBL" id="CAL8147111.1"/>
    </source>
</evidence>
<keyword evidence="1" id="KW-0472">Membrane</keyword>
<keyword evidence="3" id="KW-1185">Reference proteome</keyword>
<comment type="caution">
    <text evidence="2">The sequence shown here is derived from an EMBL/GenBank/DDBJ whole genome shotgun (WGS) entry which is preliminary data.</text>
</comment>
<proteinExistence type="predicted"/>
<dbReference type="EMBL" id="CAXLJM020000164">
    <property type="protein sequence ID" value="CAL8147111.1"/>
    <property type="molecule type" value="Genomic_DNA"/>
</dbReference>
<keyword evidence="1" id="KW-0812">Transmembrane</keyword>
<accession>A0ABP1S8K8</accession>
<keyword evidence="1" id="KW-1133">Transmembrane helix</keyword>
<reference evidence="2 3" key="1">
    <citation type="submission" date="2024-08" db="EMBL/GenBank/DDBJ databases">
        <authorList>
            <person name="Cucini C."/>
            <person name="Frati F."/>
        </authorList>
    </citation>
    <scope>NUCLEOTIDE SEQUENCE [LARGE SCALE GENOMIC DNA]</scope>
</reference>
<organism evidence="2 3">
    <name type="scientific">Orchesella dallaii</name>
    <dbReference type="NCBI Taxonomy" id="48710"/>
    <lineage>
        <taxon>Eukaryota</taxon>
        <taxon>Metazoa</taxon>
        <taxon>Ecdysozoa</taxon>
        <taxon>Arthropoda</taxon>
        <taxon>Hexapoda</taxon>
        <taxon>Collembola</taxon>
        <taxon>Entomobryomorpha</taxon>
        <taxon>Entomobryoidea</taxon>
        <taxon>Orchesellidae</taxon>
        <taxon>Orchesellinae</taxon>
        <taxon>Orchesella</taxon>
    </lineage>
</organism>